<evidence type="ECO:0000313" key="1">
    <source>
        <dbReference type="EMBL" id="CAE0818799.1"/>
    </source>
</evidence>
<sequence>MHLCHLVYSYYNYTTLMPTKCVAKLWQRAGLQSAPANQAQITASIVIKVRRPLFSTWPCLCEIACCNVSDLKMCRVTKNTCVHTQTRRRETNCGSMHVHMHTNN</sequence>
<accession>A0A7S4FXX9</accession>
<proteinExistence type="predicted"/>
<name>A0A7S4FXX9_9EUGL</name>
<gene>
    <name evidence="1" type="ORF">EGYM00163_LOCUS29967</name>
</gene>
<protein>
    <submittedName>
        <fullName evidence="1">Uncharacterized protein</fullName>
    </submittedName>
</protein>
<reference evidence="1" key="1">
    <citation type="submission" date="2021-01" db="EMBL/GenBank/DDBJ databases">
        <authorList>
            <person name="Corre E."/>
            <person name="Pelletier E."/>
            <person name="Niang G."/>
            <person name="Scheremetjew M."/>
            <person name="Finn R."/>
            <person name="Kale V."/>
            <person name="Holt S."/>
            <person name="Cochrane G."/>
            <person name="Meng A."/>
            <person name="Brown T."/>
            <person name="Cohen L."/>
        </authorList>
    </citation>
    <scope>NUCLEOTIDE SEQUENCE</scope>
    <source>
        <strain evidence="1">CCMP1594</strain>
    </source>
</reference>
<dbReference type="EMBL" id="HBJA01086025">
    <property type="protein sequence ID" value="CAE0818799.1"/>
    <property type="molecule type" value="Transcribed_RNA"/>
</dbReference>
<dbReference type="AlphaFoldDB" id="A0A7S4FXX9"/>
<organism evidence="1">
    <name type="scientific">Eutreptiella gymnastica</name>
    <dbReference type="NCBI Taxonomy" id="73025"/>
    <lineage>
        <taxon>Eukaryota</taxon>
        <taxon>Discoba</taxon>
        <taxon>Euglenozoa</taxon>
        <taxon>Euglenida</taxon>
        <taxon>Spirocuta</taxon>
        <taxon>Euglenophyceae</taxon>
        <taxon>Eutreptiales</taxon>
        <taxon>Eutreptiaceae</taxon>
        <taxon>Eutreptiella</taxon>
    </lineage>
</organism>